<protein>
    <recommendedName>
        <fullName evidence="3">Secreted protein</fullName>
    </recommendedName>
</protein>
<name>A0A0A9AHF3_ARUDO</name>
<proteinExistence type="predicted"/>
<reference evidence="2" key="1">
    <citation type="submission" date="2014-09" db="EMBL/GenBank/DDBJ databases">
        <authorList>
            <person name="Magalhaes I.L.F."/>
            <person name="Oliveira U."/>
            <person name="Santos F.R."/>
            <person name="Vidigal T.H.D.A."/>
            <person name="Brescovit A.D."/>
            <person name="Santos A.J."/>
        </authorList>
    </citation>
    <scope>NUCLEOTIDE SEQUENCE</scope>
    <source>
        <tissue evidence="2">Shoot tissue taken approximately 20 cm above the soil surface</tissue>
    </source>
</reference>
<evidence type="ECO:0008006" key="3">
    <source>
        <dbReference type="Google" id="ProtNLM"/>
    </source>
</evidence>
<keyword evidence="1" id="KW-0732">Signal</keyword>
<sequence>MIFIGYSLFSFLLLSLAMRNCMVTEQIIPSTKPDSNIKNETLIACLVSSLHPTYVQTSERHNSGSR</sequence>
<feature type="chain" id="PRO_5002060237" description="Secreted protein" evidence="1">
    <location>
        <begin position="18"/>
        <end position="66"/>
    </location>
</feature>
<dbReference type="EMBL" id="GBRH01249505">
    <property type="protein sequence ID" value="JAD48390.1"/>
    <property type="molecule type" value="Transcribed_RNA"/>
</dbReference>
<dbReference type="AlphaFoldDB" id="A0A0A9AHF3"/>
<feature type="signal peptide" evidence="1">
    <location>
        <begin position="1"/>
        <end position="17"/>
    </location>
</feature>
<accession>A0A0A9AHF3</accession>
<evidence type="ECO:0000256" key="1">
    <source>
        <dbReference type="SAM" id="SignalP"/>
    </source>
</evidence>
<organism evidence="2">
    <name type="scientific">Arundo donax</name>
    <name type="common">Giant reed</name>
    <name type="synonym">Donax arundinaceus</name>
    <dbReference type="NCBI Taxonomy" id="35708"/>
    <lineage>
        <taxon>Eukaryota</taxon>
        <taxon>Viridiplantae</taxon>
        <taxon>Streptophyta</taxon>
        <taxon>Embryophyta</taxon>
        <taxon>Tracheophyta</taxon>
        <taxon>Spermatophyta</taxon>
        <taxon>Magnoliopsida</taxon>
        <taxon>Liliopsida</taxon>
        <taxon>Poales</taxon>
        <taxon>Poaceae</taxon>
        <taxon>PACMAD clade</taxon>
        <taxon>Arundinoideae</taxon>
        <taxon>Arundineae</taxon>
        <taxon>Arundo</taxon>
    </lineage>
</organism>
<reference evidence="2" key="2">
    <citation type="journal article" date="2015" name="Data Brief">
        <title>Shoot transcriptome of the giant reed, Arundo donax.</title>
        <authorList>
            <person name="Barrero R.A."/>
            <person name="Guerrero F.D."/>
            <person name="Moolhuijzen P."/>
            <person name="Goolsby J.A."/>
            <person name="Tidwell J."/>
            <person name="Bellgard S.E."/>
            <person name="Bellgard M.I."/>
        </authorList>
    </citation>
    <scope>NUCLEOTIDE SEQUENCE</scope>
    <source>
        <tissue evidence="2">Shoot tissue taken approximately 20 cm above the soil surface</tissue>
    </source>
</reference>
<evidence type="ECO:0000313" key="2">
    <source>
        <dbReference type="EMBL" id="JAD48390.1"/>
    </source>
</evidence>